<dbReference type="Proteomes" id="UP000095283">
    <property type="component" value="Unplaced"/>
</dbReference>
<keyword evidence="2" id="KW-0472">Membrane</keyword>
<sequence>MEIILLLLEISTNFKPPESCCPVPTRILLLLYTELEQNDKKNDYIFHNVNYKVSRGRFEQCQDSCGAIYARKDREAFFIIPVNQQNKRNKRWLEERLVTINETEKYLGFVKRSGKASLGSVPFSRGEAFENSALSCQTRPIDVSATILIRMIITDYLFFFLSFFFRAFLSRGICLSNLKHVLHTTHLYVDRTLAISQLRSPKLGRILLQPLTALRQMPRLKKVLKKREKNSPINLRSRSLPSSPSNVHRSLPF</sequence>
<evidence type="ECO:0000256" key="1">
    <source>
        <dbReference type="SAM" id="MobiDB-lite"/>
    </source>
</evidence>
<accession>A0A1I7WAG1</accession>
<keyword evidence="2" id="KW-0812">Transmembrane</keyword>
<evidence type="ECO:0000256" key="2">
    <source>
        <dbReference type="SAM" id="Phobius"/>
    </source>
</evidence>
<reference evidence="4" key="1">
    <citation type="submission" date="2016-11" db="UniProtKB">
        <authorList>
            <consortium name="WormBaseParasite"/>
        </authorList>
    </citation>
    <scope>IDENTIFICATION</scope>
</reference>
<keyword evidence="3" id="KW-1185">Reference proteome</keyword>
<evidence type="ECO:0000313" key="3">
    <source>
        <dbReference type="Proteomes" id="UP000095283"/>
    </source>
</evidence>
<evidence type="ECO:0000313" key="4">
    <source>
        <dbReference type="WBParaSite" id="Hba_01679"/>
    </source>
</evidence>
<feature type="transmembrane region" description="Helical" evidence="2">
    <location>
        <begin position="147"/>
        <end position="169"/>
    </location>
</feature>
<proteinExistence type="predicted"/>
<keyword evidence="2" id="KW-1133">Transmembrane helix</keyword>
<organism evidence="3 4">
    <name type="scientific">Heterorhabditis bacteriophora</name>
    <name type="common">Entomopathogenic nematode worm</name>
    <dbReference type="NCBI Taxonomy" id="37862"/>
    <lineage>
        <taxon>Eukaryota</taxon>
        <taxon>Metazoa</taxon>
        <taxon>Ecdysozoa</taxon>
        <taxon>Nematoda</taxon>
        <taxon>Chromadorea</taxon>
        <taxon>Rhabditida</taxon>
        <taxon>Rhabditina</taxon>
        <taxon>Rhabditomorpha</taxon>
        <taxon>Strongyloidea</taxon>
        <taxon>Heterorhabditidae</taxon>
        <taxon>Heterorhabditis</taxon>
    </lineage>
</organism>
<dbReference type="WBParaSite" id="Hba_01679">
    <property type="protein sequence ID" value="Hba_01679"/>
    <property type="gene ID" value="Hba_01679"/>
</dbReference>
<name>A0A1I7WAG1_HETBA</name>
<dbReference type="AlphaFoldDB" id="A0A1I7WAG1"/>
<feature type="compositionally biased region" description="Low complexity" evidence="1">
    <location>
        <begin position="234"/>
        <end position="246"/>
    </location>
</feature>
<protein>
    <submittedName>
        <fullName evidence="4">Uncharacterized protein</fullName>
    </submittedName>
</protein>
<feature type="region of interest" description="Disordered" evidence="1">
    <location>
        <begin position="228"/>
        <end position="253"/>
    </location>
</feature>